<reference evidence="3" key="2">
    <citation type="journal article" date="2010" name="PLoS Genet.">
        <title>Structure, function, and evolution of the Thiomonas spp. genome.</title>
        <authorList>
            <person name="Arsene-Ploetze F."/>
            <person name="Koechler S."/>
            <person name="Marchal M."/>
            <person name="Coppee J.Y."/>
            <person name="Chandler M."/>
            <person name="Bonnefoy V."/>
            <person name="Brochier-Armanet C."/>
            <person name="Barakat M."/>
            <person name="Barbe V."/>
            <person name="Battaglia-Brunet F."/>
            <person name="Bruneel O."/>
            <person name="Bryan C.G."/>
            <person name="Cleiss-Arnold J."/>
            <person name="Cruveiller S."/>
            <person name="Erhardt M."/>
            <person name="Heinrich-Salmeron A."/>
            <person name="Hommais F."/>
            <person name="Joulian C."/>
            <person name="Krin E."/>
            <person name="Lieutaud A."/>
            <person name="Lievremont D."/>
            <person name="Michel C."/>
            <person name="Muller D."/>
            <person name="Ortet P."/>
            <person name="Proux C."/>
            <person name="Siguier P."/>
            <person name="Roche D."/>
            <person name="Rouy Z."/>
            <person name="Salvignol G."/>
            <person name="Slyemi D."/>
            <person name="Talla E."/>
            <person name="Weiss S."/>
            <person name="Weissenbach J."/>
            <person name="Medigue C."/>
            <person name="Bertin P.N."/>
        </authorList>
    </citation>
    <scope>NUCLEOTIDE SEQUENCE [LARGE SCALE GENOMIC DNA]</scope>
    <source>
        <strain evidence="3">DSM 22701 / CIP 110005 / 3As</strain>
    </source>
</reference>
<dbReference type="Proteomes" id="UP000002372">
    <property type="component" value="Chromosome"/>
</dbReference>
<gene>
    <name evidence="1" type="ordered locus">THI_0909</name>
    <name evidence="2" type="ORF">THICB1_100390</name>
</gene>
<dbReference type="Proteomes" id="UP000078599">
    <property type="component" value="Unassembled WGS sequence"/>
</dbReference>
<dbReference type="AlphaFoldDB" id="D6CS85"/>
<name>D6CS85_THIA3</name>
<reference evidence="2 4" key="4">
    <citation type="submission" date="2015-03" db="EMBL/GenBank/DDBJ databases">
        <authorList>
            <person name="Regsiter A."/>
            <person name="william w."/>
        </authorList>
    </citation>
    <scope>NUCLEOTIDE SEQUENCE [LARGE SCALE GENOMIC DNA]</scope>
    <source>
        <strain evidence="2 4">CB1</strain>
    </source>
</reference>
<protein>
    <submittedName>
        <fullName evidence="1">Uncharacterized protein</fullName>
    </submittedName>
</protein>
<evidence type="ECO:0000313" key="2">
    <source>
        <dbReference type="EMBL" id="CQR26974.1"/>
    </source>
</evidence>
<organism evidence="1 3">
    <name type="scientific">Thiomonas arsenitoxydans (strain DSM 22701 / CIP 110005 / 3As)</name>
    <dbReference type="NCBI Taxonomy" id="426114"/>
    <lineage>
        <taxon>Bacteria</taxon>
        <taxon>Pseudomonadati</taxon>
        <taxon>Pseudomonadota</taxon>
        <taxon>Betaproteobacteria</taxon>
        <taxon>Burkholderiales</taxon>
        <taxon>Thiomonas</taxon>
    </lineage>
</organism>
<dbReference type="EMBL" id="FP475956">
    <property type="protein sequence ID" value="CAZ87613.1"/>
    <property type="molecule type" value="Genomic_DNA"/>
</dbReference>
<evidence type="ECO:0000313" key="1">
    <source>
        <dbReference type="EMBL" id="CAZ87613.1"/>
    </source>
</evidence>
<dbReference type="EMBL" id="CTRI01000002">
    <property type="protein sequence ID" value="CQR26974.1"/>
    <property type="molecule type" value="Genomic_DNA"/>
</dbReference>
<proteinExistence type="predicted"/>
<dbReference type="HOGENOM" id="CLU_2959390_0_0_4"/>
<evidence type="ECO:0000313" key="3">
    <source>
        <dbReference type="Proteomes" id="UP000002372"/>
    </source>
</evidence>
<accession>D6CS85</accession>
<evidence type="ECO:0000313" key="4">
    <source>
        <dbReference type="Proteomes" id="UP000078599"/>
    </source>
</evidence>
<reference evidence="1" key="3">
    <citation type="submission" date="2010-07" db="EMBL/GenBank/DDBJ databases">
        <authorList>
            <person name="Genoscope - CEA"/>
        </authorList>
    </citation>
    <scope>NUCLEOTIDE SEQUENCE</scope>
    <source>
        <strain evidence="1">3As</strain>
    </source>
</reference>
<keyword evidence="4" id="KW-1185">Reference proteome</keyword>
<reference key="1">
    <citation type="submission" date="2009-07" db="EMBL/GenBank/DDBJ databases">
        <authorList>
            <person name="Genoscope - CEA"/>
        </authorList>
    </citation>
    <scope>NUCLEOTIDE SEQUENCE</scope>
    <source>
        <strain>3As</strain>
    </source>
</reference>
<sequence length="59" mass="6393">MEVRKPGLMKIIDSDGAGPGERLKVQHSPVVRPTSKPRMLPVSIASRADEDVNASRGVR</sequence>
<dbReference type="KEGG" id="thi:THI_0909"/>